<evidence type="ECO:0000256" key="10">
    <source>
        <dbReference type="ARBA" id="ARBA00022840"/>
    </source>
</evidence>
<dbReference type="SMART" id="SM00382">
    <property type="entry name" value="AAA"/>
    <property type="match status" value="1"/>
</dbReference>
<feature type="transmembrane region" description="Helical" evidence="15">
    <location>
        <begin position="105"/>
        <end position="128"/>
    </location>
</feature>
<proteinExistence type="inferred from homology"/>
<dbReference type="PROSITE" id="PS00674">
    <property type="entry name" value="AAA"/>
    <property type="match status" value="1"/>
</dbReference>
<reference evidence="18 19" key="1">
    <citation type="journal article" date="2016" name="Nat. Commun.">
        <title>Thousands of microbial genomes shed light on interconnected biogeochemical processes in an aquifer system.</title>
        <authorList>
            <person name="Anantharaman K."/>
            <person name="Brown C.T."/>
            <person name="Hug L.A."/>
            <person name="Sharon I."/>
            <person name="Castelle C.J."/>
            <person name="Probst A.J."/>
            <person name="Thomas B.C."/>
            <person name="Singh A."/>
            <person name="Wilkins M.J."/>
            <person name="Karaoz U."/>
            <person name="Brodie E.L."/>
            <person name="Williams K.H."/>
            <person name="Hubbard S.S."/>
            <person name="Banfield J.F."/>
        </authorList>
    </citation>
    <scope>NUCLEOTIDE SEQUENCE [LARGE SCALE GENOMIC DNA]</scope>
</reference>
<dbReference type="Pfam" id="PF00004">
    <property type="entry name" value="AAA"/>
    <property type="match status" value="1"/>
</dbReference>
<dbReference type="SUPFAM" id="SSF52540">
    <property type="entry name" value="P-loop containing nucleoside triphosphate hydrolases"/>
    <property type="match status" value="1"/>
</dbReference>
<dbReference type="InterPro" id="IPR011546">
    <property type="entry name" value="Pept_M41_FtsH_extracell"/>
</dbReference>
<protein>
    <recommendedName>
        <fullName evidence="15">ATP-dependent zinc metalloprotease FtsH</fullName>
        <ecNumber evidence="15">3.4.24.-</ecNumber>
    </recommendedName>
</protein>
<evidence type="ECO:0000256" key="13">
    <source>
        <dbReference type="ARBA" id="ARBA00023136"/>
    </source>
</evidence>
<dbReference type="AlphaFoldDB" id="A0A1G2L2A6"/>
<dbReference type="SUPFAM" id="SSF140990">
    <property type="entry name" value="FtsH protease domain-like"/>
    <property type="match status" value="1"/>
</dbReference>
<dbReference type="GO" id="GO:0005524">
    <property type="term" value="F:ATP binding"/>
    <property type="evidence" value="ECO:0007669"/>
    <property type="project" value="UniProtKB-UniRule"/>
</dbReference>
<comment type="subunit">
    <text evidence="15">Homohexamer.</text>
</comment>
<dbReference type="EMBL" id="MHQO01000043">
    <property type="protein sequence ID" value="OHA05818.1"/>
    <property type="molecule type" value="Genomic_DNA"/>
</dbReference>
<feature type="binding site" evidence="15">
    <location>
        <position position="501"/>
    </location>
    <ligand>
        <name>Zn(2+)</name>
        <dbReference type="ChEBI" id="CHEBI:29105"/>
        <note>catalytic</note>
    </ligand>
</feature>
<evidence type="ECO:0000256" key="7">
    <source>
        <dbReference type="ARBA" id="ARBA00022741"/>
    </source>
</evidence>
<evidence type="ECO:0000256" key="4">
    <source>
        <dbReference type="ARBA" id="ARBA00022670"/>
    </source>
</evidence>
<evidence type="ECO:0000256" key="6">
    <source>
        <dbReference type="ARBA" id="ARBA00022723"/>
    </source>
</evidence>
<dbReference type="GO" id="GO:0005886">
    <property type="term" value="C:plasma membrane"/>
    <property type="evidence" value="ECO:0007669"/>
    <property type="project" value="UniProtKB-SubCell"/>
</dbReference>
<keyword evidence="4 15" id="KW-0645">Protease</keyword>
<evidence type="ECO:0000313" key="19">
    <source>
        <dbReference type="Proteomes" id="UP000177982"/>
    </source>
</evidence>
<dbReference type="Pfam" id="PF01434">
    <property type="entry name" value="Peptidase_M41"/>
    <property type="match status" value="1"/>
</dbReference>
<dbReference type="FunFam" id="3.40.50.300:FF:000001">
    <property type="entry name" value="ATP-dependent zinc metalloprotease FtsH"/>
    <property type="match status" value="1"/>
</dbReference>
<dbReference type="InterPro" id="IPR005936">
    <property type="entry name" value="FtsH"/>
</dbReference>
<dbReference type="InterPro" id="IPR041569">
    <property type="entry name" value="AAA_lid_3"/>
</dbReference>
<dbReference type="GO" id="GO:0030163">
    <property type="term" value="P:protein catabolic process"/>
    <property type="evidence" value="ECO:0007669"/>
    <property type="project" value="UniProtKB-UniRule"/>
</dbReference>
<evidence type="ECO:0000256" key="12">
    <source>
        <dbReference type="ARBA" id="ARBA00023049"/>
    </source>
</evidence>
<dbReference type="InterPro" id="IPR000642">
    <property type="entry name" value="Peptidase_M41"/>
</dbReference>
<keyword evidence="7 15" id="KW-0547">Nucleotide-binding</keyword>
<dbReference type="EC" id="3.4.24.-" evidence="15"/>
<dbReference type="GO" id="GO:0051301">
    <property type="term" value="P:cell division"/>
    <property type="evidence" value="ECO:0007669"/>
    <property type="project" value="UniProtKB-KW"/>
</dbReference>
<evidence type="ECO:0000313" key="18">
    <source>
        <dbReference type="EMBL" id="OHA05818.1"/>
    </source>
</evidence>
<evidence type="ECO:0000256" key="8">
    <source>
        <dbReference type="ARBA" id="ARBA00022801"/>
    </source>
</evidence>
<evidence type="ECO:0000256" key="14">
    <source>
        <dbReference type="ARBA" id="ARBA00061570"/>
    </source>
</evidence>
<keyword evidence="9 15" id="KW-0862">Zinc</keyword>
<keyword evidence="18" id="KW-0131">Cell cycle</keyword>
<dbReference type="PANTHER" id="PTHR23076">
    <property type="entry name" value="METALLOPROTEASE M41 FTSH"/>
    <property type="match status" value="1"/>
</dbReference>
<accession>A0A1G2L2A6</accession>
<evidence type="ECO:0000256" key="1">
    <source>
        <dbReference type="ARBA" id="ARBA00004370"/>
    </source>
</evidence>
<dbReference type="InterPro" id="IPR027417">
    <property type="entry name" value="P-loop_NTPase"/>
</dbReference>
<dbReference type="Pfam" id="PF06480">
    <property type="entry name" value="FtsH_ext"/>
    <property type="match status" value="1"/>
</dbReference>
<keyword evidence="6 15" id="KW-0479">Metal-binding</keyword>
<dbReference type="GO" id="GO:0016887">
    <property type="term" value="F:ATP hydrolysis activity"/>
    <property type="evidence" value="ECO:0007669"/>
    <property type="project" value="UniProtKB-UniRule"/>
</dbReference>
<keyword evidence="3 15" id="KW-1003">Cell membrane</keyword>
<evidence type="ECO:0000256" key="5">
    <source>
        <dbReference type="ARBA" id="ARBA00022692"/>
    </source>
</evidence>
<dbReference type="Gene3D" id="1.20.58.760">
    <property type="entry name" value="Peptidase M41"/>
    <property type="match status" value="1"/>
</dbReference>
<dbReference type="GO" id="GO:0006508">
    <property type="term" value="P:proteolysis"/>
    <property type="evidence" value="ECO:0007669"/>
    <property type="project" value="UniProtKB-KW"/>
</dbReference>
<keyword evidence="5 15" id="KW-0812">Transmembrane</keyword>
<dbReference type="Gene3D" id="3.40.50.300">
    <property type="entry name" value="P-loop containing nucleotide triphosphate hydrolases"/>
    <property type="match status" value="1"/>
</dbReference>
<comment type="similarity">
    <text evidence="2 15">In the C-terminal section; belongs to the peptidase M41 family.</text>
</comment>
<evidence type="ECO:0000256" key="11">
    <source>
        <dbReference type="ARBA" id="ARBA00022989"/>
    </source>
</evidence>
<comment type="similarity">
    <text evidence="14 15">In the central section; belongs to the AAA ATPase family.</text>
</comment>
<name>A0A1G2L2A6_9BACT</name>
<dbReference type="GO" id="GO:0004222">
    <property type="term" value="F:metalloendopeptidase activity"/>
    <property type="evidence" value="ECO:0007669"/>
    <property type="project" value="InterPro"/>
</dbReference>
<evidence type="ECO:0000256" key="9">
    <source>
        <dbReference type="ARBA" id="ARBA00022833"/>
    </source>
</evidence>
<dbReference type="GO" id="GO:0004176">
    <property type="term" value="F:ATP-dependent peptidase activity"/>
    <property type="evidence" value="ECO:0007669"/>
    <property type="project" value="InterPro"/>
</dbReference>
<keyword evidence="8 15" id="KW-0378">Hydrolase</keyword>
<dbReference type="Pfam" id="PF17862">
    <property type="entry name" value="AAA_lid_3"/>
    <property type="match status" value="1"/>
</dbReference>
<feature type="binding site" evidence="15">
    <location>
        <position position="425"/>
    </location>
    <ligand>
        <name>Zn(2+)</name>
        <dbReference type="ChEBI" id="CHEBI:29105"/>
        <note>catalytic</note>
    </ligand>
</feature>
<dbReference type="GO" id="GO:0008270">
    <property type="term" value="F:zinc ion binding"/>
    <property type="evidence" value="ECO:0007669"/>
    <property type="project" value="UniProtKB-UniRule"/>
</dbReference>
<comment type="caution">
    <text evidence="18">The sequence shown here is derived from an EMBL/GenBank/DDBJ whole genome shotgun (WGS) entry which is preliminary data.</text>
</comment>
<comment type="subcellular location">
    <subcellularLocation>
        <location evidence="15">Cell membrane</location>
        <topology evidence="15">Multi-pass membrane protein</topology>
        <orientation evidence="15">Cytoplasmic side</orientation>
    </subcellularLocation>
    <subcellularLocation>
        <location evidence="1">Membrane</location>
    </subcellularLocation>
</comment>
<dbReference type="PANTHER" id="PTHR23076:SF97">
    <property type="entry name" value="ATP-DEPENDENT ZINC METALLOPROTEASE YME1L1"/>
    <property type="match status" value="1"/>
</dbReference>
<evidence type="ECO:0000256" key="15">
    <source>
        <dbReference type="HAMAP-Rule" id="MF_01458"/>
    </source>
</evidence>
<dbReference type="NCBIfam" id="TIGR01241">
    <property type="entry name" value="FtsH_fam"/>
    <property type="match status" value="1"/>
</dbReference>
<feature type="domain" description="AAA+ ATPase" evidence="17">
    <location>
        <begin position="195"/>
        <end position="334"/>
    </location>
</feature>
<keyword evidence="10 15" id="KW-0067">ATP-binding</keyword>
<feature type="active site" evidence="15">
    <location>
        <position position="426"/>
    </location>
</feature>
<keyword evidence="18" id="KW-0132">Cell division</keyword>
<keyword evidence="11 15" id="KW-1133">Transmembrane helix</keyword>
<keyword evidence="12 15" id="KW-0482">Metalloprotease</keyword>
<gene>
    <name evidence="15" type="primary">ftsH</name>
    <name evidence="18" type="ORF">A2934_04480</name>
</gene>
<keyword evidence="13 15" id="KW-0472">Membrane</keyword>
<feature type="binding site" evidence="15">
    <location>
        <begin position="203"/>
        <end position="210"/>
    </location>
    <ligand>
        <name>ATP</name>
        <dbReference type="ChEBI" id="CHEBI:30616"/>
    </ligand>
</feature>
<dbReference type="Proteomes" id="UP000177982">
    <property type="component" value="Unassembled WGS sequence"/>
</dbReference>
<feature type="binding site" evidence="15">
    <location>
        <position position="429"/>
    </location>
    <ligand>
        <name>Zn(2+)</name>
        <dbReference type="ChEBI" id="CHEBI:29105"/>
        <note>catalytic</note>
    </ligand>
</feature>
<dbReference type="InterPro" id="IPR003959">
    <property type="entry name" value="ATPase_AAA_core"/>
</dbReference>
<dbReference type="Gene3D" id="1.10.8.60">
    <property type="match status" value="1"/>
</dbReference>
<evidence type="ECO:0000256" key="2">
    <source>
        <dbReference type="ARBA" id="ARBA00010044"/>
    </source>
</evidence>
<dbReference type="HAMAP" id="MF_01458">
    <property type="entry name" value="FtsH"/>
    <property type="match status" value="1"/>
</dbReference>
<evidence type="ECO:0000256" key="16">
    <source>
        <dbReference type="RuleBase" id="RU003651"/>
    </source>
</evidence>
<evidence type="ECO:0000259" key="17">
    <source>
        <dbReference type="SMART" id="SM00382"/>
    </source>
</evidence>
<organism evidence="18 19">
    <name type="scientific">Candidatus Sungbacteria bacterium RIFCSPLOWO2_01_FULL_47_10</name>
    <dbReference type="NCBI Taxonomy" id="1802276"/>
    <lineage>
        <taxon>Bacteria</taxon>
        <taxon>Candidatus Sungiibacteriota</taxon>
    </lineage>
</organism>
<comment type="function">
    <text evidence="15">Acts as a processive, ATP-dependent zinc metallopeptidase for both cytoplasmic and membrane proteins. Plays a role in the quality control of integral membrane proteins.</text>
</comment>
<sequence length="605" mass="67083">MKNLSKNLVYGIMILLTIALIGSVISETVNRPEEIALAQLVQNVKEEKVAKIVVQENILDIELKDGTKLKSRKETEVGLSETFKNYGVEPEKFAPLIEVKEQSGFVFWLSVMLPFLAPVIIIGFFIWWSARQFQRGSMQAFSFGQSKARLILPNNKKERVTFKDVAGVKEAKEELKEIVDFLKNPKKFIDIGARIPRGVLLMGAPGTGKTLLAKAVAGEAGVPFYQISGSEFVEMFVGVGASRVRDLFKHAKKTAPSIIFIDEIDAVGRHRGTGIGGGHDEREQTLNQILVEMDGFETTESIIVMAATNRPDVLDPALLRPGRFDRRVILDLPDINDREEILKIHAKNKPLAKDINVRMIAERTPGFSGADLSNLVNESAILAARENRKTVTELDMIQSIEKVMLGPERKSHILSVEEKEISAYHEAGHALVAASLKGADPVHKISIVSRGRAAGYTLKLPSQDRHLYSRTHFLNEIAIALGGYTAEKIIFSELTTGASDDLRKASDIARDLVMRYGMSEKIGPAVYGEHGEMVFLGKELGTERNYSEDIAKLIDTEVRSIINGCFKKAKEVITTRRAKLEEIAGRLVEKETIEKDEFAQMMAAA</sequence>
<comment type="cofactor">
    <cofactor evidence="15">
        <name>Zn(2+)</name>
        <dbReference type="ChEBI" id="CHEBI:29105"/>
    </cofactor>
    <text evidence="15">Binds 1 zinc ion per subunit.</text>
</comment>
<feature type="transmembrane region" description="Helical" evidence="15">
    <location>
        <begin position="7"/>
        <end position="25"/>
    </location>
</feature>
<dbReference type="FunFam" id="1.10.8.60:FF:000001">
    <property type="entry name" value="ATP-dependent zinc metalloprotease FtsH"/>
    <property type="match status" value="1"/>
</dbReference>
<dbReference type="InterPro" id="IPR003960">
    <property type="entry name" value="ATPase_AAA_CS"/>
</dbReference>
<dbReference type="InterPro" id="IPR037219">
    <property type="entry name" value="Peptidase_M41-like"/>
</dbReference>
<dbReference type="InterPro" id="IPR003593">
    <property type="entry name" value="AAA+_ATPase"/>
</dbReference>
<comment type="similarity">
    <text evidence="16">Belongs to the AAA ATPase family.</text>
</comment>
<evidence type="ECO:0000256" key="3">
    <source>
        <dbReference type="ARBA" id="ARBA00022475"/>
    </source>
</evidence>
<dbReference type="CDD" id="cd19501">
    <property type="entry name" value="RecA-like_FtsH"/>
    <property type="match status" value="1"/>
</dbReference>
<dbReference type="FunFam" id="1.20.58.760:FF:000001">
    <property type="entry name" value="ATP-dependent zinc metalloprotease FtsH"/>
    <property type="match status" value="1"/>
</dbReference>